<sequence length="71" mass="8218">MKDEIQKEYIEQEKEKEWIRVKVSCCADNATSKIAKSLETYCITEEFYQATANGAGTPRHHEFKLNGILNH</sequence>
<reference evidence="1" key="1">
    <citation type="journal article" date="2023" name="G3 (Bethesda)">
        <title>Whole genome assembly and annotation of the endangered Caribbean coral Acropora cervicornis.</title>
        <authorList>
            <person name="Selwyn J.D."/>
            <person name="Vollmer S.V."/>
        </authorList>
    </citation>
    <scope>NUCLEOTIDE SEQUENCE</scope>
    <source>
        <strain evidence="1">K2</strain>
    </source>
</reference>
<evidence type="ECO:0000313" key="1">
    <source>
        <dbReference type="EMBL" id="KAK2554474.1"/>
    </source>
</evidence>
<protein>
    <submittedName>
        <fullName evidence="1">Uncharacterized protein</fullName>
    </submittedName>
</protein>
<reference evidence="1" key="2">
    <citation type="journal article" date="2023" name="Science">
        <title>Genomic signatures of disease resistance in endangered staghorn corals.</title>
        <authorList>
            <person name="Vollmer S.V."/>
            <person name="Selwyn J.D."/>
            <person name="Despard B.A."/>
            <person name="Roesel C.L."/>
        </authorList>
    </citation>
    <scope>NUCLEOTIDE SEQUENCE</scope>
    <source>
        <strain evidence="1">K2</strain>
    </source>
</reference>
<dbReference type="EMBL" id="JARQWQ010000070">
    <property type="protein sequence ID" value="KAK2554474.1"/>
    <property type="molecule type" value="Genomic_DNA"/>
</dbReference>
<comment type="caution">
    <text evidence="1">The sequence shown here is derived from an EMBL/GenBank/DDBJ whole genome shotgun (WGS) entry which is preliminary data.</text>
</comment>
<gene>
    <name evidence="1" type="ORF">P5673_024192</name>
</gene>
<dbReference type="Proteomes" id="UP001249851">
    <property type="component" value="Unassembled WGS sequence"/>
</dbReference>
<accession>A0AAD9Q4A9</accession>
<keyword evidence="2" id="KW-1185">Reference proteome</keyword>
<organism evidence="1 2">
    <name type="scientific">Acropora cervicornis</name>
    <name type="common">Staghorn coral</name>
    <dbReference type="NCBI Taxonomy" id="6130"/>
    <lineage>
        <taxon>Eukaryota</taxon>
        <taxon>Metazoa</taxon>
        <taxon>Cnidaria</taxon>
        <taxon>Anthozoa</taxon>
        <taxon>Hexacorallia</taxon>
        <taxon>Scleractinia</taxon>
        <taxon>Astrocoeniina</taxon>
        <taxon>Acroporidae</taxon>
        <taxon>Acropora</taxon>
    </lineage>
</organism>
<dbReference type="AlphaFoldDB" id="A0AAD9Q4A9"/>
<name>A0AAD9Q4A9_ACRCE</name>
<proteinExistence type="predicted"/>
<evidence type="ECO:0000313" key="2">
    <source>
        <dbReference type="Proteomes" id="UP001249851"/>
    </source>
</evidence>